<dbReference type="InterPro" id="IPR013815">
    <property type="entry name" value="ATP_grasp_subdomain_1"/>
</dbReference>
<dbReference type="InterPro" id="IPR011054">
    <property type="entry name" value="Rudment_hybrid_motif"/>
</dbReference>
<dbReference type="GO" id="GO:0005524">
    <property type="term" value="F:ATP binding"/>
    <property type="evidence" value="ECO:0007669"/>
    <property type="project" value="UniProtKB-UniRule"/>
</dbReference>
<dbReference type="InterPro" id="IPR040686">
    <property type="entry name" value="PurK_C"/>
</dbReference>
<feature type="binding site" evidence="5">
    <location>
        <position position="215"/>
    </location>
    <ligand>
        <name>ATP</name>
        <dbReference type="ChEBI" id="CHEBI:30616"/>
    </ligand>
</feature>
<keyword evidence="2 5" id="KW-0547">Nucleotide-binding</keyword>
<dbReference type="InterPro" id="IPR054350">
    <property type="entry name" value="PurT/PurK_preATP-grasp"/>
</dbReference>
<feature type="domain" description="ATP-grasp" evidence="7">
    <location>
        <begin position="111"/>
        <end position="299"/>
    </location>
</feature>
<dbReference type="GO" id="GO:0046872">
    <property type="term" value="F:metal ion binding"/>
    <property type="evidence" value="ECO:0007669"/>
    <property type="project" value="InterPro"/>
</dbReference>
<dbReference type="GO" id="GO:0006189">
    <property type="term" value="P:'de novo' IMP biosynthetic process"/>
    <property type="evidence" value="ECO:0007669"/>
    <property type="project" value="UniProtKB-UniRule"/>
</dbReference>
<dbReference type="UniPathway" id="UPA00074">
    <property type="reaction ID" value="UER00942"/>
</dbReference>
<feature type="binding site" evidence="5">
    <location>
        <begin position="184"/>
        <end position="187"/>
    </location>
    <ligand>
        <name>ATP</name>
        <dbReference type="ChEBI" id="CHEBI:30616"/>
    </ligand>
</feature>
<dbReference type="EMBL" id="CP000390">
    <property type="protein sequence ID" value="ABG64783.1"/>
    <property type="molecule type" value="Genomic_DNA"/>
</dbReference>
<dbReference type="Pfam" id="PF22660">
    <property type="entry name" value="RS_preATP-grasp-like"/>
    <property type="match status" value="1"/>
</dbReference>
<organism evidence="8">
    <name type="scientific">Chelativorans sp. (strain BNC1)</name>
    <dbReference type="NCBI Taxonomy" id="266779"/>
    <lineage>
        <taxon>Bacteria</taxon>
        <taxon>Pseudomonadati</taxon>
        <taxon>Pseudomonadota</taxon>
        <taxon>Alphaproteobacteria</taxon>
        <taxon>Hyphomicrobiales</taxon>
        <taxon>Phyllobacteriaceae</taxon>
        <taxon>Chelativorans</taxon>
    </lineage>
</organism>
<dbReference type="GO" id="GO:0004638">
    <property type="term" value="F:phosphoribosylaminoimidazole carboxylase activity"/>
    <property type="evidence" value="ECO:0007669"/>
    <property type="project" value="InterPro"/>
</dbReference>
<dbReference type="InterPro" id="IPR011761">
    <property type="entry name" value="ATP-grasp"/>
</dbReference>
<evidence type="ECO:0000256" key="2">
    <source>
        <dbReference type="ARBA" id="ARBA00022741"/>
    </source>
</evidence>
<dbReference type="KEGG" id="mes:Meso_3412"/>
<dbReference type="Gene3D" id="3.40.50.20">
    <property type="match status" value="1"/>
</dbReference>
<dbReference type="Pfam" id="PF02222">
    <property type="entry name" value="ATP-grasp"/>
    <property type="match status" value="1"/>
</dbReference>
<comment type="pathway">
    <text evidence="5 6">Purine metabolism; IMP biosynthesis via de novo pathway; 5-amino-1-(5-phospho-D-ribosyl)imidazole-4-carboxylate from 5-amino-1-(5-phospho-D-ribosyl)imidazole (N5-CAIR route): step 1/2.</text>
</comment>
<feature type="binding site" evidence="5">
    <location>
        <position position="107"/>
    </location>
    <ligand>
        <name>ATP</name>
        <dbReference type="ChEBI" id="CHEBI:30616"/>
    </ligand>
</feature>
<evidence type="ECO:0000256" key="5">
    <source>
        <dbReference type="HAMAP-Rule" id="MF_01928"/>
    </source>
</evidence>
<feature type="binding site" evidence="5">
    <location>
        <position position="192"/>
    </location>
    <ligand>
        <name>ATP</name>
        <dbReference type="ChEBI" id="CHEBI:30616"/>
    </ligand>
</feature>
<sequence length="364" mass="38769">MSQPLAPGATIGIVGGGQLGRMLAMAAARLGYFTVVLEPDEECPAGDVASHLIVAAYDDGRALEQLAKFSDVVTYEFENVPVMAARSLADRVPLYPSAEALETAQDRLAEKIFLNTVGIPTAPFISVNTDEEMAQGLARFNGNGVLKTRRLGYDGKGQRVFRGAGPGDAEGVVAAMGGVPLILEGLISFEREISIIAARALDGALAAYDPSENLHRNGILHQSKVPAAISNETAETAREAAYAILSALDYVGVIGVEFFVLGDGSLLVNEMAPRVHNSGHWTEAACTISQFEQHIRAIAGLPLGSTTRHSDCIMENLIGAEQERAPALLTEPNLLLHLYGKAEARPGRKMGHFTRILPRKNSTS</sequence>
<dbReference type="AlphaFoldDB" id="Q11CU2"/>
<name>Q11CU2_CHESB</name>
<comment type="function">
    <text evidence="6">Catalyzes the ATP-dependent conversion of 5-aminoimidazole ribonucleotide (AIR) and HCO(3)- to N5-carboxyaminoimidazole ribonucleotide (N5-CAIR).</text>
</comment>
<evidence type="ECO:0000256" key="6">
    <source>
        <dbReference type="RuleBase" id="RU361200"/>
    </source>
</evidence>
<feature type="binding site" evidence="5">
    <location>
        <begin position="152"/>
        <end position="158"/>
    </location>
    <ligand>
        <name>ATP</name>
        <dbReference type="ChEBI" id="CHEBI:30616"/>
    </ligand>
</feature>
<dbReference type="Gene3D" id="3.30.1490.20">
    <property type="entry name" value="ATP-grasp fold, A domain"/>
    <property type="match status" value="1"/>
</dbReference>
<evidence type="ECO:0000256" key="4">
    <source>
        <dbReference type="ARBA" id="ARBA00022840"/>
    </source>
</evidence>
<dbReference type="NCBIfam" id="NF004679">
    <property type="entry name" value="PRK06019.1-5"/>
    <property type="match status" value="1"/>
</dbReference>
<keyword evidence="3 5" id="KW-0658">Purine biosynthesis</keyword>
<protein>
    <recommendedName>
        <fullName evidence="5 6">N5-carboxyaminoimidazole ribonucleotide synthase</fullName>
        <shortName evidence="5 6">N5-CAIR synthase</shortName>
        <ecNumber evidence="5 6">6.3.4.18</ecNumber>
    </recommendedName>
    <alternativeName>
        <fullName evidence="5 6">5-(carboxyamino)imidazole ribonucleotide synthetase</fullName>
    </alternativeName>
</protein>
<dbReference type="InterPro" id="IPR005875">
    <property type="entry name" value="PurK"/>
</dbReference>
<evidence type="ECO:0000256" key="1">
    <source>
        <dbReference type="ARBA" id="ARBA00022598"/>
    </source>
</evidence>
<keyword evidence="1 5" id="KW-0436">Ligase</keyword>
<reference evidence="8" key="1">
    <citation type="submission" date="2006-06" db="EMBL/GenBank/DDBJ databases">
        <title>Complete sequence of chromosome of Chelativorans sp. BNC1.</title>
        <authorList>
            <consortium name="US DOE Joint Genome Institute"/>
            <person name="Copeland A."/>
            <person name="Lucas S."/>
            <person name="Lapidus A."/>
            <person name="Barry K."/>
            <person name="Detter J.C."/>
            <person name="Glavina del Rio T."/>
            <person name="Hammon N."/>
            <person name="Israni S."/>
            <person name="Dalin E."/>
            <person name="Tice H."/>
            <person name="Pitluck S."/>
            <person name="Chertkov O."/>
            <person name="Brettin T."/>
            <person name="Bruce D."/>
            <person name="Han C."/>
            <person name="Tapia R."/>
            <person name="Gilna P."/>
            <person name="Schmutz J."/>
            <person name="Larimer F."/>
            <person name="Land M."/>
            <person name="Hauser L."/>
            <person name="Kyrpides N."/>
            <person name="Mikhailova N."/>
            <person name="Richardson P."/>
        </authorList>
    </citation>
    <scope>NUCLEOTIDE SEQUENCE</scope>
    <source>
        <strain evidence="8">BNC1</strain>
    </source>
</reference>
<dbReference type="PANTHER" id="PTHR11609">
    <property type="entry name" value="PURINE BIOSYNTHESIS PROTEIN 6/7, PUR6/7"/>
    <property type="match status" value="1"/>
</dbReference>
<dbReference type="NCBIfam" id="NF004676">
    <property type="entry name" value="PRK06019.1-2"/>
    <property type="match status" value="1"/>
</dbReference>
<dbReference type="OrthoDB" id="9804625at2"/>
<gene>
    <name evidence="5 6" type="primary">purK</name>
    <name evidence="8" type="ordered locus">Meso_3412</name>
</gene>
<dbReference type="SUPFAM" id="SSF51246">
    <property type="entry name" value="Rudiment single hybrid motif"/>
    <property type="match status" value="1"/>
</dbReference>
<evidence type="ECO:0000259" key="7">
    <source>
        <dbReference type="PROSITE" id="PS50975"/>
    </source>
</evidence>
<comment type="function">
    <text evidence="5">Catalyzes the ATP-dependent conversion of 5-aminoimidazole ribonucleotide (AIR) and HCO(3)(-) to N5-carboxyaminoimidazole ribonucleotide (N5-CAIR).</text>
</comment>
<dbReference type="SUPFAM" id="SSF52440">
    <property type="entry name" value="PreATP-grasp domain"/>
    <property type="match status" value="1"/>
</dbReference>
<comment type="catalytic activity">
    <reaction evidence="5 6">
        <text>5-amino-1-(5-phospho-beta-D-ribosyl)imidazole + hydrogencarbonate + ATP = 5-carboxyamino-1-(5-phospho-D-ribosyl)imidazole + ADP + phosphate + 2 H(+)</text>
        <dbReference type="Rhea" id="RHEA:19317"/>
        <dbReference type="ChEBI" id="CHEBI:15378"/>
        <dbReference type="ChEBI" id="CHEBI:17544"/>
        <dbReference type="ChEBI" id="CHEBI:30616"/>
        <dbReference type="ChEBI" id="CHEBI:43474"/>
        <dbReference type="ChEBI" id="CHEBI:58730"/>
        <dbReference type="ChEBI" id="CHEBI:137981"/>
        <dbReference type="ChEBI" id="CHEBI:456216"/>
        <dbReference type="EC" id="6.3.4.18"/>
    </reaction>
</comment>
<proteinExistence type="inferred from homology"/>
<dbReference type="GO" id="GO:0005829">
    <property type="term" value="C:cytosol"/>
    <property type="evidence" value="ECO:0007669"/>
    <property type="project" value="TreeGrafter"/>
</dbReference>
<dbReference type="NCBIfam" id="TIGR01161">
    <property type="entry name" value="purK"/>
    <property type="match status" value="1"/>
</dbReference>
<dbReference type="PANTHER" id="PTHR11609:SF5">
    <property type="entry name" value="PHOSPHORIBOSYLAMINOIMIDAZOLE CARBOXYLASE"/>
    <property type="match status" value="1"/>
</dbReference>
<dbReference type="EC" id="6.3.4.18" evidence="5 6"/>
<dbReference type="eggNOG" id="COG0026">
    <property type="taxonomic scope" value="Bacteria"/>
</dbReference>
<keyword evidence="4 5" id="KW-0067">ATP-binding</keyword>
<accession>Q11CU2</accession>
<dbReference type="PROSITE" id="PS50975">
    <property type="entry name" value="ATP_GRASP"/>
    <property type="match status" value="1"/>
</dbReference>
<dbReference type="NCBIfam" id="NF004675">
    <property type="entry name" value="PRK06019.1-1"/>
    <property type="match status" value="1"/>
</dbReference>
<dbReference type="Gene3D" id="3.30.470.20">
    <property type="entry name" value="ATP-grasp fold, B domain"/>
    <property type="match status" value="1"/>
</dbReference>
<dbReference type="STRING" id="266779.Meso_3412"/>
<keyword evidence="8" id="KW-0456">Lyase</keyword>
<feature type="binding site" evidence="5">
    <location>
        <begin position="269"/>
        <end position="270"/>
    </location>
    <ligand>
        <name>ATP</name>
        <dbReference type="ChEBI" id="CHEBI:30616"/>
    </ligand>
</feature>
<dbReference type="HOGENOM" id="CLU_011534_0_1_5"/>
<evidence type="ECO:0000256" key="3">
    <source>
        <dbReference type="ARBA" id="ARBA00022755"/>
    </source>
</evidence>
<feature type="binding site" evidence="5">
    <location>
        <position position="147"/>
    </location>
    <ligand>
        <name>ATP</name>
        <dbReference type="ChEBI" id="CHEBI:30616"/>
    </ligand>
</feature>
<dbReference type="GO" id="GO:0034028">
    <property type="term" value="F:5-(carboxyamino)imidazole ribonucleotide synthase activity"/>
    <property type="evidence" value="ECO:0007669"/>
    <property type="project" value="UniProtKB-UniRule"/>
</dbReference>
<comment type="subunit">
    <text evidence="5 6">Homodimer.</text>
</comment>
<comment type="similarity">
    <text evidence="5 6">Belongs to the PurK/PurT family.</text>
</comment>
<evidence type="ECO:0000313" key="8">
    <source>
        <dbReference type="EMBL" id="ABG64783.1"/>
    </source>
</evidence>
<dbReference type="InterPro" id="IPR003135">
    <property type="entry name" value="ATP-grasp_carboxylate-amine"/>
</dbReference>
<dbReference type="SUPFAM" id="SSF56059">
    <property type="entry name" value="Glutathione synthetase ATP-binding domain-like"/>
    <property type="match status" value="1"/>
</dbReference>
<dbReference type="InterPro" id="IPR016185">
    <property type="entry name" value="PreATP-grasp_dom_sf"/>
</dbReference>
<dbReference type="HAMAP" id="MF_01928">
    <property type="entry name" value="PurK"/>
    <property type="match status" value="1"/>
</dbReference>
<dbReference type="FunFam" id="3.40.50.20:FF:000016">
    <property type="entry name" value="N5-carboxyaminoimidazole ribonucleotide synthase"/>
    <property type="match status" value="1"/>
</dbReference>
<dbReference type="Pfam" id="PF17769">
    <property type="entry name" value="PurK_C"/>
    <property type="match status" value="1"/>
</dbReference>